<dbReference type="EMBL" id="JACIIV010000033">
    <property type="protein sequence ID" value="MBB6229143.1"/>
    <property type="molecule type" value="Genomic_DNA"/>
</dbReference>
<dbReference type="Gene3D" id="2.40.170.20">
    <property type="entry name" value="TonB-dependent receptor, beta-barrel domain"/>
    <property type="match status" value="1"/>
</dbReference>
<dbReference type="InterPro" id="IPR039426">
    <property type="entry name" value="TonB-dep_rcpt-like"/>
</dbReference>
<proteinExistence type="inferred from homology"/>
<protein>
    <submittedName>
        <fullName evidence="13">Iron complex outermembrane receptor protein</fullName>
    </submittedName>
</protein>
<comment type="caution">
    <text evidence="13">The sequence shown here is derived from an EMBL/GenBank/DDBJ whole genome shotgun (WGS) entry which is preliminary data.</text>
</comment>
<dbReference type="InterPro" id="IPR000531">
    <property type="entry name" value="Beta-barrel_TonB"/>
</dbReference>
<dbReference type="InterPro" id="IPR036942">
    <property type="entry name" value="Beta-barrel_TonB_sf"/>
</dbReference>
<dbReference type="Pfam" id="PF00593">
    <property type="entry name" value="TonB_dep_Rec_b-barrel"/>
    <property type="match status" value="1"/>
</dbReference>
<evidence type="ECO:0000259" key="12">
    <source>
        <dbReference type="Pfam" id="PF07715"/>
    </source>
</evidence>
<sequence>MIRILLASVALVGITAPAVAQNQEIDGLTVALTAAEDQTTILVTGRRDSQLDVIGGISVRDVPLSIRVVDAETIEDRDALNLSQMLFADPSFTSTNASSELSSSVSTGTIRGFLVNRYMSNGLPQGFSWNAAPAEAVERVEVLRGVSGFAYGFMSPGGAVNVVTKSPRGRTGITLTGRASSVGSFGGHVEAEGQFGEQAGFRLNVAGEAGDTYLDGVTAERIIAAAAFNFKPSESTQIFLDGNFLRSITDGDVLSDPALFDTAGRLQTKLANTNYNFGSPEKYDVLNKTINFRIVQQIGPDFTLVAAAQYADYREIFFSGGARGRIDANREVDFFYFPGLFTSNDLGASLVATYKFQTGAVAHKLTVTGQYTNGKTGSGVFGSGTVGRYNIDTGPLAPVTPPGALNRGADQFSDEYGVLVSYMVEPTSWSRILGGIRYSSISAASRQAGATVTVSEPGGSKTTPFVGIMIDPTSRLSLYANYAQGLERGSRAPVDATNPNILLPPVVSEQYEAGFKWDRAIGAAQLSGAIFQIKRPNDYYLGPGTLFQRSGLQRNRGGELLVSGKVLTEFLLTGGVTYLDAVIAQDANPAVNGSRSVRVPRWQVALAAEYAPQYVTGLTLTAALAGQSMREVSLPNDELRYPAFGTVDLGARYRMTIGKRDVEFRVRVDNVFNKRFVENYVWGSPRIGYLSIKTTI</sequence>
<feature type="domain" description="TonB-dependent receptor-like beta-barrel" evidence="11">
    <location>
        <begin position="243"/>
        <end position="671"/>
    </location>
</feature>
<evidence type="ECO:0000256" key="5">
    <source>
        <dbReference type="ARBA" id="ARBA00023077"/>
    </source>
</evidence>
<evidence type="ECO:0000256" key="7">
    <source>
        <dbReference type="ARBA" id="ARBA00023237"/>
    </source>
</evidence>
<keyword evidence="5 9" id="KW-0798">TonB box</keyword>
<dbReference type="PANTHER" id="PTHR32552:SF82">
    <property type="entry name" value="FCUA PROTEIN"/>
    <property type="match status" value="1"/>
</dbReference>
<dbReference type="InterPro" id="IPR037066">
    <property type="entry name" value="Plug_dom_sf"/>
</dbReference>
<dbReference type="GO" id="GO:0009279">
    <property type="term" value="C:cell outer membrane"/>
    <property type="evidence" value="ECO:0007669"/>
    <property type="project" value="UniProtKB-SubCell"/>
</dbReference>
<evidence type="ECO:0000256" key="3">
    <source>
        <dbReference type="ARBA" id="ARBA00022452"/>
    </source>
</evidence>
<dbReference type="SUPFAM" id="SSF56935">
    <property type="entry name" value="Porins"/>
    <property type="match status" value="1"/>
</dbReference>
<keyword evidence="7 8" id="KW-0998">Cell outer membrane</keyword>
<evidence type="ECO:0000256" key="2">
    <source>
        <dbReference type="ARBA" id="ARBA00022448"/>
    </source>
</evidence>
<dbReference type="PROSITE" id="PS52016">
    <property type="entry name" value="TONB_DEPENDENT_REC_3"/>
    <property type="match status" value="1"/>
</dbReference>
<keyword evidence="3 8" id="KW-1134">Transmembrane beta strand</keyword>
<dbReference type="Proteomes" id="UP000538147">
    <property type="component" value="Unassembled WGS sequence"/>
</dbReference>
<evidence type="ECO:0000256" key="1">
    <source>
        <dbReference type="ARBA" id="ARBA00004571"/>
    </source>
</evidence>
<dbReference type="Pfam" id="PF07715">
    <property type="entry name" value="Plug"/>
    <property type="match status" value="1"/>
</dbReference>
<feature type="signal peptide" evidence="10">
    <location>
        <begin position="1"/>
        <end position="20"/>
    </location>
</feature>
<dbReference type="AlphaFoldDB" id="A0A841LDP8"/>
<evidence type="ECO:0000256" key="9">
    <source>
        <dbReference type="RuleBase" id="RU003357"/>
    </source>
</evidence>
<gene>
    <name evidence="13" type="ORF">FHS79_003344</name>
</gene>
<comment type="similarity">
    <text evidence="8 9">Belongs to the TonB-dependent receptor family.</text>
</comment>
<evidence type="ECO:0000313" key="13">
    <source>
        <dbReference type="EMBL" id="MBB6229143.1"/>
    </source>
</evidence>
<dbReference type="RefSeq" id="WP_184202611.1">
    <property type="nucleotide sequence ID" value="NZ_JACIIV010000033.1"/>
</dbReference>
<organism evidence="13 14">
    <name type="scientific">Polymorphobacter multimanifer</name>
    <dbReference type="NCBI Taxonomy" id="1070431"/>
    <lineage>
        <taxon>Bacteria</taxon>
        <taxon>Pseudomonadati</taxon>
        <taxon>Pseudomonadota</taxon>
        <taxon>Alphaproteobacteria</taxon>
        <taxon>Sphingomonadales</taxon>
        <taxon>Sphingosinicellaceae</taxon>
        <taxon>Polymorphobacter</taxon>
    </lineage>
</organism>
<reference evidence="13 14" key="1">
    <citation type="submission" date="2020-08" db="EMBL/GenBank/DDBJ databases">
        <title>Genomic Encyclopedia of Type Strains, Phase IV (KMG-IV): sequencing the most valuable type-strain genomes for metagenomic binning, comparative biology and taxonomic classification.</title>
        <authorList>
            <person name="Goeker M."/>
        </authorList>
    </citation>
    <scope>NUCLEOTIDE SEQUENCE [LARGE SCALE GENOMIC DNA]</scope>
    <source>
        <strain evidence="13 14">DSM 102189</strain>
    </source>
</reference>
<keyword evidence="10" id="KW-0732">Signal</keyword>
<name>A0A841LDP8_9SPHN</name>
<keyword evidence="2 8" id="KW-0813">Transport</keyword>
<dbReference type="CDD" id="cd01347">
    <property type="entry name" value="ligand_gated_channel"/>
    <property type="match status" value="1"/>
</dbReference>
<keyword evidence="6 8" id="KW-0472">Membrane</keyword>
<dbReference type="Gene3D" id="2.170.130.10">
    <property type="entry name" value="TonB-dependent receptor, plug domain"/>
    <property type="match status" value="1"/>
</dbReference>
<evidence type="ECO:0000259" key="11">
    <source>
        <dbReference type="Pfam" id="PF00593"/>
    </source>
</evidence>
<keyword evidence="14" id="KW-1185">Reference proteome</keyword>
<evidence type="ECO:0000256" key="10">
    <source>
        <dbReference type="SAM" id="SignalP"/>
    </source>
</evidence>
<evidence type="ECO:0000313" key="14">
    <source>
        <dbReference type="Proteomes" id="UP000538147"/>
    </source>
</evidence>
<dbReference type="InterPro" id="IPR012910">
    <property type="entry name" value="Plug_dom"/>
</dbReference>
<keyword evidence="4 8" id="KW-0812">Transmembrane</keyword>
<feature type="chain" id="PRO_5032387377" evidence="10">
    <location>
        <begin position="21"/>
        <end position="696"/>
    </location>
</feature>
<dbReference type="PANTHER" id="PTHR32552">
    <property type="entry name" value="FERRICHROME IRON RECEPTOR-RELATED"/>
    <property type="match status" value="1"/>
</dbReference>
<accession>A0A841LDP8</accession>
<dbReference type="GO" id="GO:0015344">
    <property type="term" value="F:siderophore uptake transmembrane transporter activity"/>
    <property type="evidence" value="ECO:0007669"/>
    <property type="project" value="TreeGrafter"/>
</dbReference>
<comment type="subcellular location">
    <subcellularLocation>
        <location evidence="1 8">Cell outer membrane</location>
        <topology evidence="1 8">Multi-pass membrane protein</topology>
    </subcellularLocation>
</comment>
<evidence type="ECO:0000256" key="8">
    <source>
        <dbReference type="PROSITE-ProRule" id="PRU01360"/>
    </source>
</evidence>
<feature type="domain" description="TonB-dependent receptor plug" evidence="12">
    <location>
        <begin position="59"/>
        <end position="159"/>
    </location>
</feature>
<evidence type="ECO:0000256" key="6">
    <source>
        <dbReference type="ARBA" id="ARBA00023136"/>
    </source>
</evidence>
<evidence type="ECO:0000256" key="4">
    <source>
        <dbReference type="ARBA" id="ARBA00022692"/>
    </source>
</evidence>
<keyword evidence="13" id="KW-0675">Receptor</keyword>